<dbReference type="WBParaSite" id="JU765_v2.g16339.t1">
    <property type="protein sequence ID" value="JU765_v2.g16339.t1"/>
    <property type="gene ID" value="JU765_v2.g16339"/>
</dbReference>
<sequence>MAFLTFCNFYISANLILGQSTCRYLLLPYYIAIDSLENSCLKDNLRLPICFYYGFTSDICSSFENCFKNDARC</sequence>
<proteinExistence type="predicted"/>
<name>A0AC34QHC4_9BILA</name>
<accession>A0AC34QHC4</accession>
<dbReference type="Proteomes" id="UP000887576">
    <property type="component" value="Unplaced"/>
</dbReference>
<organism evidence="1 2">
    <name type="scientific">Panagrolaimus sp. JU765</name>
    <dbReference type="NCBI Taxonomy" id="591449"/>
    <lineage>
        <taxon>Eukaryota</taxon>
        <taxon>Metazoa</taxon>
        <taxon>Ecdysozoa</taxon>
        <taxon>Nematoda</taxon>
        <taxon>Chromadorea</taxon>
        <taxon>Rhabditida</taxon>
        <taxon>Tylenchina</taxon>
        <taxon>Panagrolaimomorpha</taxon>
        <taxon>Panagrolaimoidea</taxon>
        <taxon>Panagrolaimidae</taxon>
        <taxon>Panagrolaimus</taxon>
    </lineage>
</organism>
<evidence type="ECO:0000313" key="2">
    <source>
        <dbReference type="WBParaSite" id="JU765_v2.g16339.t1"/>
    </source>
</evidence>
<evidence type="ECO:0000313" key="1">
    <source>
        <dbReference type="Proteomes" id="UP000887576"/>
    </source>
</evidence>
<reference evidence="2" key="1">
    <citation type="submission" date="2022-11" db="UniProtKB">
        <authorList>
            <consortium name="WormBaseParasite"/>
        </authorList>
    </citation>
    <scope>IDENTIFICATION</scope>
</reference>
<protein>
    <submittedName>
        <fullName evidence="2">Uncharacterized protein</fullName>
    </submittedName>
</protein>